<dbReference type="EMBL" id="CAUOFW020002389">
    <property type="protein sequence ID" value="CAK9153393.1"/>
    <property type="molecule type" value="Genomic_DNA"/>
</dbReference>
<sequence>MEINGFWLIQRREDIAQTLLKNVDFKNMSHCNKKFNSEEELSDHAPHCSFRTINCTNERCNARFSAAHKENNIARRISILTCFYIFQVVHKEASVEDLKQRAEQLEKSSSPGQLAEAQDVRSLTLVIKNFEAKLGPRNQHQQSYRVQGVTCQRRRLLGINH</sequence>
<keyword evidence="2" id="KW-1185">Reference proteome</keyword>
<protein>
    <recommendedName>
        <fullName evidence="3">TRAF-type domain-containing protein</fullName>
    </recommendedName>
</protein>
<name>A0ABC8S849_9AQUA</name>
<dbReference type="PANTHER" id="PTHR10131:SF161">
    <property type="entry name" value="F26K24.24 PROTEIN"/>
    <property type="match status" value="1"/>
</dbReference>
<reference evidence="1 2" key="1">
    <citation type="submission" date="2024-02" db="EMBL/GenBank/DDBJ databases">
        <authorList>
            <person name="Vignale AGUSTIN F."/>
            <person name="Sosa J E."/>
            <person name="Modenutti C."/>
        </authorList>
    </citation>
    <scope>NUCLEOTIDE SEQUENCE [LARGE SCALE GENOMIC DNA]</scope>
</reference>
<evidence type="ECO:0000313" key="1">
    <source>
        <dbReference type="EMBL" id="CAK9153393.1"/>
    </source>
</evidence>
<dbReference type="AlphaFoldDB" id="A0ABC8S849"/>
<proteinExistence type="predicted"/>
<evidence type="ECO:0000313" key="2">
    <source>
        <dbReference type="Proteomes" id="UP001642360"/>
    </source>
</evidence>
<organism evidence="1 2">
    <name type="scientific">Ilex paraguariensis</name>
    <name type="common">yerba mate</name>
    <dbReference type="NCBI Taxonomy" id="185542"/>
    <lineage>
        <taxon>Eukaryota</taxon>
        <taxon>Viridiplantae</taxon>
        <taxon>Streptophyta</taxon>
        <taxon>Embryophyta</taxon>
        <taxon>Tracheophyta</taxon>
        <taxon>Spermatophyta</taxon>
        <taxon>Magnoliopsida</taxon>
        <taxon>eudicotyledons</taxon>
        <taxon>Gunneridae</taxon>
        <taxon>Pentapetalae</taxon>
        <taxon>asterids</taxon>
        <taxon>campanulids</taxon>
        <taxon>Aquifoliales</taxon>
        <taxon>Aquifoliaceae</taxon>
        <taxon>Ilex</taxon>
    </lineage>
</organism>
<dbReference type="Proteomes" id="UP001642360">
    <property type="component" value="Unassembled WGS sequence"/>
</dbReference>
<accession>A0ABC8S849</accession>
<gene>
    <name evidence="1" type="ORF">ILEXP_LOCUS21637</name>
</gene>
<comment type="caution">
    <text evidence="1">The sequence shown here is derived from an EMBL/GenBank/DDBJ whole genome shotgun (WGS) entry which is preliminary data.</text>
</comment>
<dbReference type="PANTHER" id="PTHR10131">
    <property type="entry name" value="TNF RECEPTOR ASSOCIATED FACTOR"/>
    <property type="match status" value="1"/>
</dbReference>
<evidence type="ECO:0008006" key="3">
    <source>
        <dbReference type="Google" id="ProtNLM"/>
    </source>
</evidence>